<keyword evidence="3" id="KW-0808">Transferase</keyword>
<keyword evidence="12" id="KW-1185">Reference proteome</keyword>
<reference evidence="11" key="1">
    <citation type="submission" date="2020-11" db="EMBL/GenBank/DDBJ databases">
        <authorList>
            <person name="Tran Van P."/>
        </authorList>
    </citation>
    <scope>NUCLEOTIDE SEQUENCE</scope>
</reference>
<sequence length="717" mass="82000">MSLSSLLLLLLGMKARKRFLLIVVAFFAILLFAWNGVRRQWRQSANATTSGDHYYSFDFEREYEESAHSMGSECRMESCFDLNKCSENGLKVHIYPEFGLKLNPIFAKIVEIIKSSKYYEKDAKKETERRDALLQTSIRGQKDRDPLSLDFQEKLEMSPSTGSIALELKRKPVFYGPISQLLRNALLIKASQSRASYRHGFDVAFPLFARNHVTRGPPFVAESRPSAATAATSGQYLLVFKGKRYTYGIGSETRNSLHFLHNARDVIILTTCKHGKKSVKDAECDRDDQRYDDHDYRALMRNATFCLVPRGRRLGSYRFLEALQAGCVPVVLANEWLLPFHELIQWRDCAVIADERLLFQIPETLRQISRQTVATMRAKCLALYDTYFSSVERIVLTSLLVIENRIHPQRAPPRTQWNLATPTMAAVVGQSQLGVRDPLVGQLLAEEPNGTSRAFTVIVDVKDANDVTTNLHRLLTRVLSASPLVSRVLLVAKKGVKLPELDSRLVRVVERDSAAARFRPHTLDTDCVLQLSAHSLLSSQELEFGFSVWRAFPQRVVGFAARDHFWADGAFEYSSKWTNRYSLVLTDSAFYHKYATVVVARSLIIVLFRRAFNHLFSDFFANNHSFLATEDEECVDFAFSFLVSHVTREGAIKVTQRKTSSNATLSWQEFRDRKSCFRKLQTLFGYLPLIESRVRFDPLLYKDSVSVKRKKYRKLEL</sequence>
<evidence type="ECO:0000313" key="11">
    <source>
        <dbReference type="EMBL" id="CAD7622994.1"/>
    </source>
</evidence>
<dbReference type="SUPFAM" id="SSF53448">
    <property type="entry name" value="Nucleotide-diphospho-sugar transferases"/>
    <property type="match status" value="1"/>
</dbReference>
<gene>
    <name evidence="11" type="ORF">OSB1V03_LOCUS3455</name>
</gene>
<dbReference type="GO" id="GO:0005789">
    <property type="term" value="C:endoplasmic reticulum membrane"/>
    <property type="evidence" value="ECO:0007669"/>
    <property type="project" value="UniProtKB-SubCell"/>
</dbReference>
<evidence type="ECO:0000256" key="2">
    <source>
        <dbReference type="ARBA" id="ARBA00010271"/>
    </source>
</evidence>
<keyword evidence="8" id="KW-1015">Disulfide bond</keyword>
<dbReference type="PANTHER" id="PTHR48261">
    <property type="entry name" value="ACETYLGLUCOSAMINYLTRANSFERASE"/>
    <property type="match status" value="1"/>
</dbReference>
<dbReference type="Pfam" id="PF03016">
    <property type="entry name" value="Exostosin_GT47"/>
    <property type="match status" value="1"/>
</dbReference>
<keyword evidence="4" id="KW-0812">Transmembrane</keyword>
<dbReference type="GO" id="GO:0015012">
    <property type="term" value="P:heparan sulfate proteoglycan biosynthetic process"/>
    <property type="evidence" value="ECO:0007669"/>
    <property type="project" value="UniProtKB-ARBA"/>
</dbReference>
<comment type="subcellular location">
    <subcellularLocation>
        <location evidence="1">Endoplasmic reticulum membrane</location>
        <topology evidence="1">Single-pass type II membrane protein</topology>
    </subcellularLocation>
</comment>
<dbReference type="InterPro" id="IPR004263">
    <property type="entry name" value="Exostosin"/>
</dbReference>
<dbReference type="AlphaFoldDB" id="A0A7R9KJE3"/>
<evidence type="ECO:0000259" key="9">
    <source>
        <dbReference type="Pfam" id="PF03016"/>
    </source>
</evidence>
<name>A0A7R9KJE3_9ACAR</name>
<keyword evidence="5" id="KW-0256">Endoplasmic reticulum</keyword>
<dbReference type="Proteomes" id="UP000759131">
    <property type="component" value="Unassembled WGS sequence"/>
</dbReference>
<feature type="domain" description="Exostosin GT47" evidence="9">
    <location>
        <begin position="183"/>
        <end position="367"/>
    </location>
</feature>
<dbReference type="EMBL" id="CAJPIZ010001401">
    <property type="protein sequence ID" value="CAG2103424.1"/>
    <property type="molecule type" value="Genomic_DNA"/>
</dbReference>
<evidence type="ECO:0000256" key="1">
    <source>
        <dbReference type="ARBA" id="ARBA00004648"/>
    </source>
</evidence>
<proteinExistence type="inferred from homology"/>
<evidence type="ECO:0000256" key="7">
    <source>
        <dbReference type="ARBA" id="ARBA00023136"/>
    </source>
</evidence>
<keyword evidence="6" id="KW-1133">Transmembrane helix</keyword>
<accession>A0A7R9KJE3</accession>
<evidence type="ECO:0000256" key="4">
    <source>
        <dbReference type="ARBA" id="ARBA00022692"/>
    </source>
</evidence>
<dbReference type="Gene3D" id="3.90.550.10">
    <property type="entry name" value="Spore Coat Polysaccharide Biosynthesis Protein SpsA, Chain A"/>
    <property type="match status" value="1"/>
</dbReference>
<comment type="similarity">
    <text evidence="2">Belongs to the glycosyltransferase 47 family.</text>
</comment>
<dbReference type="EMBL" id="OC855976">
    <property type="protein sequence ID" value="CAD7622994.1"/>
    <property type="molecule type" value="Genomic_DNA"/>
</dbReference>
<evidence type="ECO:0000256" key="6">
    <source>
        <dbReference type="ARBA" id="ARBA00022989"/>
    </source>
</evidence>
<feature type="domain" description="Glycosyl transferase 64" evidence="10">
    <location>
        <begin position="455"/>
        <end position="701"/>
    </location>
</feature>
<dbReference type="PANTHER" id="PTHR48261:SF2">
    <property type="entry name" value="ACETYLGLUCOSAMINYLTRANSFERASE"/>
    <property type="match status" value="1"/>
</dbReference>
<evidence type="ECO:0000313" key="12">
    <source>
        <dbReference type="Proteomes" id="UP000759131"/>
    </source>
</evidence>
<evidence type="ECO:0000259" key="10">
    <source>
        <dbReference type="Pfam" id="PF09258"/>
    </source>
</evidence>
<organism evidence="11">
    <name type="scientific">Medioppia subpectinata</name>
    <dbReference type="NCBI Taxonomy" id="1979941"/>
    <lineage>
        <taxon>Eukaryota</taxon>
        <taxon>Metazoa</taxon>
        <taxon>Ecdysozoa</taxon>
        <taxon>Arthropoda</taxon>
        <taxon>Chelicerata</taxon>
        <taxon>Arachnida</taxon>
        <taxon>Acari</taxon>
        <taxon>Acariformes</taxon>
        <taxon>Sarcoptiformes</taxon>
        <taxon>Oribatida</taxon>
        <taxon>Brachypylina</taxon>
        <taxon>Oppioidea</taxon>
        <taxon>Oppiidae</taxon>
        <taxon>Medioppia</taxon>
    </lineage>
</organism>
<dbReference type="InterPro" id="IPR029044">
    <property type="entry name" value="Nucleotide-diphossugar_trans"/>
</dbReference>
<dbReference type="OrthoDB" id="1924787at2759"/>
<evidence type="ECO:0000256" key="3">
    <source>
        <dbReference type="ARBA" id="ARBA00022679"/>
    </source>
</evidence>
<dbReference type="GO" id="GO:0016757">
    <property type="term" value="F:glycosyltransferase activity"/>
    <property type="evidence" value="ECO:0007669"/>
    <property type="project" value="InterPro"/>
</dbReference>
<dbReference type="InterPro" id="IPR015338">
    <property type="entry name" value="GT64_dom"/>
</dbReference>
<protein>
    <submittedName>
        <fullName evidence="11">Uncharacterized protein</fullName>
    </submittedName>
</protein>
<dbReference type="InterPro" id="IPR040911">
    <property type="entry name" value="Exostosin_GT47"/>
</dbReference>
<evidence type="ECO:0000256" key="5">
    <source>
        <dbReference type="ARBA" id="ARBA00022824"/>
    </source>
</evidence>
<keyword evidence="7" id="KW-0472">Membrane</keyword>
<evidence type="ECO:0000256" key="8">
    <source>
        <dbReference type="ARBA" id="ARBA00023157"/>
    </source>
</evidence>
<dbReference type="Pfam" id="PF09258">
    <property type="entry name" value="Glyco_transf_64"/>
    <property type="match status" value="1"/>
</dbReference>